<dbReference type="SMART" id="SM00369">
    <property type="entry name" value="LRR_TYP"/>
    <property type="match status" value="3"/>
</dbReference>
<comment type="subcellular location">
    <subcellularLocation>
        <location evidence="1">Membrane</location>
        <topology evidence="1">Multi-pass membrane protein</topology>
    </subcellularLocation>
</comment>
<evidence type="ECO:0000256" key="11">
    <source>
        <dbReference type="ARBA" id="ARBA00023170"/>
    </source>
</evidence>
<feature type="signal peptide" evidence="15">
    <location>
        <begin position="1"/>
        <end position="25"/>
    </location>
</feature>
<feature type="region of interest" description="Disordered" evidence="13">
    <location>
        <begin position="1340"/>
        <end position="1376"/>
    </location>
</feature>
<sequence length="1579" mass="178384">MEFLGIIRLMFCLFFVLFSINPVLSCFFLDSSACGCQTVTFQKQKGKGAYCHQVTNYQDIFLHTKKPSLDIISIDLTNNGIEELTRSFFRSLPALKNTLKLLLGENQLGHIAPGAFADFQNLKFLNLSSNSLGRINKEMFTGLPSLQRLILNYNMFPIITGDAFTNLHLLKRLDIASDYLVCNCLMDSFVAWYRSNVTNKIKLTGKCHLPLNQDGNRTALRKLRNNLSCDVINDLPYFQIQPSQRQVVFEDDQVILNCEGTDLVESKVKWTLYDQEFDSSTEVFQNTTLHPNRTVISSSIQLKAAARLSGLWKCTIKSNVSRKSDQVDIIVIENNATYCNRVNVTNDYGFFQWVEAISGAVLTQNCTHQENTDRSLPHLATRSCLSNGVWSEGDYSRCQYVDNLARIIANDLRQNISANNAITNCADMTKTISNIPIKEPIGLKMIAALMDECHQFFVNSNFIPIGDALTKLASHSLTASSNATMASQLSAESCDKIRNIVQRFTVEMLQNVSSFVKTSANLAITAYQKRPSMKVLLCNVSHSSRDLLLHCDTNKPTTYRSNTPIYSLISSEQAEASQPAIIVPTVFNLKNHQVHQIYVKIYRTGSLFQSSEAHSITLGEYSAWKAKSSKNVDPEKEQSEIDDYNNDNRDNTKDYDQLDNEKLSDEYLPEKHVIISNVYSVTTDVNEKFNLTKPIVMLFQTKEIVYWPPRDKQHYVAMWNGEKWLQSNGFCRFNRSSKQQRMENITIVECSALGTFAIIKNINKKSDVGEAASPVQLLHPTVFVGSGLLTVALIMIIFTYITFANLVISRDARHMVINTCFHILLGVIAFAIGVWRVDEKVFCYSAGISLHYASLSVLLWILLSARNISKEMLLSQQPPTLEPKPQRPMLRFYLLGSGIPIIICGITAAAKIENYNGDEKKYCWLSWETSLYAFYAPAALMTIGCILVLLRILATLNCAPTSELNTQHKHLYGNDADIDEGTPLRYRDSTYNGNTLNDPCLLGPLPKEIDNEHNFRTRLRGVSLLLFFFVATWVFAALSVAAPQLQPDTYGNAMDERFDYQIYKDFTEKSTHAVDLSIVFSCLFAAFSSAMGVFVSLQHLLTRRDVVANWKSFCQRKRQRTISNDNDCRSNDIDVITNFKSSNKSKRDNAASVTEGNTLETVLHTTGGDVTSSNLSHEAQMKTSNHFNENYFIVNSMCSGDDVSSYKEPSRSDNRHKGKTRSTNASTTTGCNRLYSTGHQHSNKIDSYGNCHHRHSDHQFYRHHYTIDGSKPIKITNLQQHRHDSSMTEHSFDETQMKMHTIPVVMQTAQPKIDNSALFHKYQKIRKNLEAKRNRQRKLTVLREYAQDPLTSNDEKDGSREKDRNETTPLVVDQYGKDDAYNDNLAINEYKKADMNEKFNNGIDLEQNYRPLLISSPSRKKEESKPPRLSRNPNLASNYKRRSSQQNNKAQSSRMGSNRRRSSGSRRKPGQLRSHDPNRDKNPAAVTAVNCTTVLKDAEMDMSLHGISSNNTPAQTSHKSHSYLTASDVLSSSFHVPSRKASRCELDGSKLAQRNSTTSKAPDANDDDVFSNERAETTL</sequence>
<dbReference type="InterPro" id="IPR032675">
    <property type="entry name" value="LRR_dom_sf"/>
</dbReference>
<evidence type="ECO:0000256" key="13">
    <source>
        <dbReference type="SAM" id="MobiDB-lite"/>
    </source>
</evidence>
<name>A0ABP0GBS9_CLALP</name>
<dbReference type="PROSITE" id="PS50261">
    <property type="entry name" value="G_PROTEIN_RECEP_F2_4"/>
    <property type="match status" value="1"/>
</dbReference>
<evidence type="ECO:0000256" key="5">
    <source>
        <dbReference type="ARBA" id="ARBA00022729"/>
    </source>
</evidence>
<dbReference type="SUPFAM" id="SSF52058">
    <property type="entry name" value="L domain-like"/>
    <property type="match status" value="1"/>
</dbReference>
<feature type="transmembrane region" description="Helical" evidence="14">
    <location>
        <begin position="892"/>
        <end position="912"/>
    </location>
</feature>
<organism evidence="19 20">
    <name type="scientific">Clavelina lepadiformis</name>
    <name type="common">Light-bulb sea squirt</name>
    <name type="synonym">Ascidia lepadiformis</name>
    <dbReference type="NCBI Taxonomy" id="159417"/>
    <lineage>
        <taxon>Eukaryota</taxon>
        <taxon>Metazoa</taxon>
        <taxon>Chordata</taxon>
        <taxon>Tunicata</taxon>
        <taxon>Ascidiacea</taxon>
        <taxon>Aplousobranchia</taxon>
        <taxon>Clavelinidae</taxon>
        <taxon>Clavelina</taxon>
    </lineage>
</organism>
<dbReference type="PROSITE" id="PS50227">
    <property type="entry name" value="G_PROTEIN_RECEP_F2_3"/>
    <property type="match status" value="1"/>
</dbReference>
<dbReference type="Gene3D" id="2.60.40.10">
    <property type="entry name" value="Immunoglobulins"/>
    <property type="match status" value="1"/>
</dbReference>
<evidence type="ECO:0008006" key="21">
    <source>
        <dbReference type="Google" id="ProtNLM"/>
    </source>
</evidence>
<feature type="transmembrane region" description="Helical" evidence="14">
    <location>
        <begin position="841"/>
        <end position="863"/>
    </location>
</feature>
<feature type="transmembrane region" description="Helical" evidence="14">
    <location>
        <begin position="815"/>
        <end position="835"/>
    </location>
</feature>
<dbReference type="Gene3D" id="3.80.10.10">
    <property type="entry name" value="Ribonuclease Inhibitor"/>
    <property type="match status" value="1"/>
</dbReference>
<evidence type="ECO:0000256" key="9">
    <source>
        <dbReference type="ARBA" id="ARBA00023136"/>
    </source>
</evidence>
<feature type="domain" description="G-protein coupled receptors family 2 profile 2" evidence="17">
    <location>
        <begin position="778"/>
        <end position="1103"/>
    </location>
</feature>
<dbReference type="Proteomes" id="UP001642483">
    <property type="component" value="Unassembled WGS sequence"/>
</dbReference>
<feature type="compositionally biased region" description="Basic and acidic residues" evidence="13">
    <location>
        <begin position="1204"/>
        <end position="1215"/>
    </location>
</feature>
<reference evidence="19 20" key="1">
    <citation type="submission" date="2024-02" db="EMBL/GenBank/DDBJ databases">
        <authorList>
            <person name="Daric V."/>
            <person name="Darras S."/>
        </authorList>
    </citation>
    <scope>NUCLEOTIDE SEQUENCE [LARGE SCALE GENOMIC DNA]</scope>
</reference>
<dbReference type="InterPro" id="IPR001611">
    <property type="entry name" value="Leu-rich_rpt"/>
</dbReference>
<dbReference type="Gene3D" id="1.20.1070.10">
    <property type="entry name" value="Rhodopsin 7-helix transmembrane proteins"/>
    <property type="match status" value="1"/>
</dbReference>
<dbReference type="InterPro" id="IPR036445">
    <property type="entry name" value="GPCR_2_extracell_dom_sf"/>
</dbReference>
<feature type="compositionally biased region" description="Basic and acidic residues" evidence="13">
    <location>
        <begin position="1353"/>
        <end position="1366"/>
    </location>
</feature>
<evidence type="ECO:0000256" key="4">
    <source>
        <dbReference type="ARBA" id="ARBA00022692"/>
    </source>
</evidence>
<evidence type="ECO:0000313" key="19">
    <source>
        <dbReference type="EMBL" id="CAK8689231.1"/>
    </source>
</evidence>
<dbReference type="InterPro" id="IPR036179">
    <property type="entry name" value="Ig-like_dom_sf"/>
</dbReference>
<feature type="region of interest" description="Disordered" evidence="13">
    <location>
        <begin position="1410"/>
        <end position="1487"/>
    </location>
</feature>
<dbReference type="SUPFAM" id="SSF111418">
    <property type="entry name" value="Hormone receptor domain"/>
    <property type="match status" value="1"/>
</dbReference>
<proteinExistence type="inferred from homology"/>
<keyword evidence="20" id="KW-1185">Reference proteome</keyword>
<accession>A0ABP0GBS9</accession>
<dbReference type="Gene3D" id="4.10.1240.10">
    <property type="entry name" value="GPCR, family 2, extracellular hormone receptor domain"/>
    <property type="match status" value="1"/>
</dbReference>
<evidence type="ECO:0000256" key="14">
    <source>
        <dbReference type="SAM" id="Phobius"/>
    </source>
</evidence>
<evidence type="ECO:0000256" key="6">
    <source>
        <dbReference type="ARBA" id="ARBA00022737"/>
    </source>
</evidence>
<evidence type="ECO:0000256" key="8">
    <source>
        <dbReference type="ARBA" id="ARBA00023040"/>
    </source>
</evidence>
<evidence type="ECO:0000256" key="3">
    <source>
        <dbReference type="ARBA" id="ARBA00022614"/>
    </source>
</evidence>
<keyword evidence="5 15" id="KW-0732">Signal</keyword>
<keyword evidence="7 14" id="KW-1133">Transmembrane helix</keyword>
<dbReference type="PROSITE" id="PS50835">
    <property type="entry name" value="IG_LIKE"/>
    <property type="match status" value="1"/>
</dbReference>
<keyword evidence="11" id="KW-0675">Receptor</keyword>
<keyword evidence="6" id="KW-0677">Repeat</keyword>
<dbReference type="InterPro" id="IPR017981">
    <property type="entry name" value="GPCR_2-like_7TM"/>
</dbReference>
<feature type="compositionally biased region" description="Basic and acidic residues" evidence="13">
    <location>
        <begin position="630"/>
        <end position="639"/>
    </location>
</feature>
<keyword evidence="9 14" id="KW-0472">Membrane</keyword>
<dbReference type="InterPro" id="IPR001879">
    <property type="entry name" value="GPCR_2_extracellular_dom"/>
</dbReference>
<evidence type="ECO:0000256" key="2">
    <source>
        <dbReference type="ARBA" id="ARBA00007343"/>
    </source>
</evidence>
<keyword evidence="12" id="KW-0807">Transducer</keyword>
<keyword evidence="3" id="KW-0433">Leucine-rich repeat</keyword>
<evidence type="ECO:0000259" key="18">
    <source>
        <dbReference type="PROSITE" id="PS50835"/>
    </source>
</evidence>
<comment type="similarity">
    <text evidence="2">Belongs to the G-protein coupled receptor 2 family. Adhesion G-protein coupled receptor (ADGR) subfamily.</text>
</comment>
<dbReference type="SUPFAM" id="SSF48726">
    <property type="entry name" value="Immunoglobulin"/>
    <property type="match status" value="1"/>
</dbReference>
<dbReference type="PANTHER" id="PTHR45930:SF4">
    <property type="entry name" value="ADHESION G PROTEIN-COUPLED RECEPTOR A3"/>
    <property type="match status" value="1"/>
</dbReference>
<keyword evidence="8" id="KW-0297">G-protein coupled receptor</keyword>
<feature type="compositionally biased region" description="Basic and acidic residues" evidence="13">
    <location>
        <begin position="646"/>
        <end position="660"/>
    </location>
</feature>
<evidence type="ECO:0000256" key="15">
    <source>
        <dbReference type="SAM" id="SignalP"/>
    </source>
</evidence>
<feature type="domain" description="Ig-like" evidence="18">
    <location>
        <begin position="236"/>
        <end position="330"/>
    </location>
</feature>
<evidence type="ECO:0000256" key="10">
    <source>
        <dbReference type="ARBA" id="ARBA00023157"/>
    </source>
</evidence>
<feature type="transmembrane region" description="Helical" evidence="14">
    <location>
        <begin position="932"/>
        <end position="954"/>
    </location>
</feature>
<feature type="compositionally biased region" description="Polar residues" evidence="13">
    <location>
        <begin position="1221"/>
        <end position="1233"/>
    </location>
</feature>
<evidence type="ECO:0000256" key="1">
    <source>
        <dbReference type="ARBA" id="ARBA00004141"/>
    </source>
</evidence>
<feature type="transmembrane region" description="Helical" evidence="14">
    <location>
        <begin position="1022"/>
        <end position="1042"/>
    </location>
</feature>
<evidence type="ECO:0000256" key="7">
    <source>
        <dbReference type="ARBA" id="ARBA00022989"/>
    </source>
</evidence>
<dbReference type="InterPro" id="IPR000832">
    <property type="entry name" value="GPCR_2_secretin-like"/>
</dbReference>
<feature type="region of interest" description="Disordered" evidence="13">
    <location>
        <begin position="629"/>
        <end position="660"/>
    </location>
</feature>
<dbReference type="InterPro" id="IPR007110">
    <property type="entry name" value="Ig-like_dom"/>
</dbReference>
<feature type="transmembrane region" description="Helical" evidence="14">
    <location>
        <begin position="782"/>
        <end position="803"/>
    </location>
</feature>
<feature type="chain" id="PRO_5046806211" description="Adhesion G protein-coupled receptor A3" evidence="15">
    <location>
        <begin position="26"/>
        <end position="1579"/>
    </location>
</feature>
<feature type="domain" description="G-protein coupled receptors family 2 profile 1" evidence="16">
    <location>
        <begin position="313"/>
        <end position="402"/>
    </location>
</feature>
<dbReference type="EMBL" id="CAWYQH010000108">
    <property type="protein sequence ID" value="CAK8689231.1"/>
    <property type="molecule type" value="Genomic_DNA"/>
</dbReference>
<feature type="region of interest" description="Disordered" evidence="13">
    <location>
        <begin position="1203"/>
        <end position="1233"/>
    </location>
</feature>
<dbReference type="Pfam" id="PF13855">
    <property type="entry name" value="LRR_8"/>
    <property type="match status" value="1"/>
</dbReference>
<evidence type="ECO:0000256" key="12">
    <source>
        <dbReference type="ARBA" id="ARBA00023224"/>
    </source>
</evidence>
<keyword evidence="4 14" id="KW-0812">Transmembrane</keyword>
<evidence type="ECO:0000259" key="17">
    <source>
        <dbReference type="PROSITE" id="PS50261"/>
    </source>
</evidence>
<dbReference type="Pfam" id="PF00002">
    <property type="entry name" value="7tm_2"/>
    <property type="match status" value="1"/>
</dbReference>
<feature type="region of interest" description="Disordered" evidence="13">
    <location>
        <begin position="1541"/>
        <end position="1579"/>
    </location>
</feature>
<comment type="caution">
    <text evidence="19">The sequence shown here is derived from an EMBL/GenBank/DDBJ whole genome shotgun (WGS) entry which is preliminary data.</text>
</comment>
<feature type="compositionally biased region" description="Basic residues" evidence="13">
    <location>
        <begin position="1457"/>
        <end position="1470"/>
    </location>
</feature>
<protein>
    <recommendedName>
        <fullName evidence="21">Adhesion G protein-coupled receptor A3</fullName>
    </recommendedName>
</protein>
<dbReference type="PANTHER" id="PTHR45930">
    <property type="entry name" value="G-PROTEIN COUPLED RECEPTOR 124-LIKE PROTEIN"/>
    <property type="match status" value="1"/>
</dbReference>
<feature type="transmembrane region" description="Helical" evidence="14">
    <location>
        <begin position="1076"/>
        <end position="1097"/>
    </location>
</feature>
<gene>
    <name evidence="19" type="ORF">CVLEPA_LOCUS21186</name>
</gene>
<keyword evidence="10" id="KW-1015">Disulfide bond</keyword>
<feature type="compositionally biased region" description="Basic and acidic residues" evidence="13">
    <location>
        <begin position="1473"/>
        <end position="1482"/>
    </location>
</feature>
<evidence type="ECO:0000259" key="16">
    <source>
        <dbReference type="PROSITE" id="PS50227"/>
    </source>
</evidence>
<dbReference type="InterPro" id="IPR051963">
    <property type="entry name" value="Adhesion_GPCR_A"/>
</dbReference>
<dbReference type="InterPro" id="IPR003591">
    <property type="entry name" value="Leu-rich_rpt_typical-subtyp"/>
</dbReference>
<dbReference type="InterPro" id="IPR013783">
    <property type="entry name" value="Ig-like_fold"/>
</dbReference>
<evidence type="ECO:0000313" key="20">
    <source>
        <dbReference type="Proteomes" id="UP001642483"/>
    </source>
</evidence>